<dbReference type="PANTHER" id="PTHR15503:SF45">
    <property type="entry name" value="RNA-DIRECTED DNA POLYMERASE HOMOLOG"/>
    <property type="match status" value="1"/>
</dbReference>
<reference evidence="2" key="1">
    <citation type="journal article" date="2019" name="Toxins">
        <title>Detection of Abrin-Like and Prepropulchellin-Like Toxin Genes and Transcripts Using Whole Genome Sequencing and Full-Length Transcript Sequencing of Abrus precatorius.</title>
        <authorList>
            <person name="Hovde B.T."/>
            <person name="Daligault H.E."/>
            <person name="Hanschen E.R."/>
            <person name="Kunde Y.A."/>
            <person name="Johnson M.B."/>
            <person name="Starkenburg S.R."/>
            <person name="Johnson S.L."/>
        </authorList>
    </citation>
    <scope>NUCLEOTIDE SEQUENCE [LARGE SCALE GENOMIC DNA]</scope>
</reference>
<dbReference type="PANTHER" id="PTHR15503">
    <property type="entry name" value="LDOC1 RELATED"/>
    <property type="match status" value="1"/>
</dbReference>
<dbReference type="CDD" id="cd00303">
    <property type="entry name" value="retropepsin_like"/>
    <property type="match status" value="1"/>
</dbReference>
<feature type="region of interest" description="Disordered" evidence="1">
    <location>
        <begin position="105"/>
        <end position="125"/>
    </location>
</feature>
<evidence type="ECO:0000313" key="3">
    <source>
        <dbReference type="RefSeq" id="XP_027351159.1"/>
    </source>
</evidence>
<name>A0A8B8L8U4_ABRPR</name>
<dbReference type="Proteomes" id="UP000694853">
    <property type="component" value="Unplaced"/>
</dbReference>
<dbReference type="InterPro" id="IPR032567">
    <property type="entry name" value="RTL1-rel"/>
</dbReference>
<dbReference type="KEGG" id="aprc:113862266"/>
<dbReference type="RefSeq" id="XP_027351159.1">
    <property type="nucleotide sequence ID" value="XM_027495358.1"/>
</dbReference>
<gene>
    <name evidence="3" type="primary">LOC113862266</name>
</gene>
<dbReference type="Gene3D" id="2.40.70.10">
    <property type="entry name" value="Acid Proteases"/>
    <property type="match status" value="1"/>
</dbReference>
<accession>A0A8B8L8U4</accession>
<dbReference type="InterPro" id="IPR021109">
    <property type="entry name" value="Peptidase_aspartic_dom_sf"/>
</dbReference>
<protein>
    <submittedName>
        <fullName evidence="3">Uncharacterized protein LOC113862266</fullName>
    </submittedName>
</protein>
<keyword evidence="2" id="KW-1185">Reference proteome</keyword>
<evidence type="ECO:0000313" key="2">
    <source>
        <dbReference type="Proteomes" id="UP000694853"/>
    </source>
</evidence>
<dbReference type="GeneID" id="113862266"/>
<sequence>MKYWPHYQHEDGEEDLCAQFEHRLKLEIRAAVSVFHLIDLPTLVSKYRIFEANLKGKTVDTRGSGPMRYGGPHMLRDCPQPQTNYGNCGKLGYTANVCWATKKSGSMSTTQRPGPRGSTESSRGQSQDRLLDVLFDSGATHSFISMDCAKCLGLYVKELSCNVVVTTPTGKPVVTLWVCLGYSIMMYRRNFEVNLICSPFFQLDVLMRIYWLVANHVLLDCRKNTLIFGTLTLEILRLLSQGAWENTMNAKAFMVMFSMEAESIVEPEYIPVVRDFLEVFPEEVSKLPPEKEIEFVINLIPGASSISVAP</sequence>
<evidence type="ECO:0000256" key="1">
    <source>
        <dbReference type="SAM" id="MobiDB-lite"/>
    </source>
</evidence>
<organism evidence="2 3">
    <name type="scientific">Abrus precatorius</name>
    <name type="common">Indian licorice</name>
    <name type="synonym">Glycine abrus</name>
    <dbReference type="NCBI Taxonomy" id="3816"/>
    <lineage>
        <taxon>Eukaryota</taxon>
        <taxon>Viridiplantae</taxon>
        <taxon>Streptophyta</taxon>
        <taxon>Embryophyta</taxon>
        <taxon>Tracheophyta</taxon>
        <taxon>Spermatophyta</taxon>
        <taxon>Magnoliopsida</taxon>
        <taxon>eudicotyledons</taxon>
        <taxon>Gunneridae</taxon>
        <taxon>Pentapetalae</taxon>
        <taxon>rosids</taxon>
        <taxon>fabids</taxon>
        <taxon>Fabales</taxon>
        <taxon>Fabaceae</taxon>
        <taxon>Papilionoideae</taxon>
        <taxon>50 kb inversion clade</taxon>
        <taxon>NPAAA clade</taxon>
        <taxon>indigoferoid/millettioid clade</taxon>
        <taxon>Abreae</taxon>
        <taxon>Abrus</taxon>
    </lineage>
</organism>
<dbReference type="Pfam" id="PF08284">
    <property type="entry name" value="RVP_2"/>
    <property type="match status" value="1"/>
</dbReference>
<reference evidence="3" key="2">
    <citation type="submission" date="2025-08" db="UniProtKB">
        <authorList>
            <consortium name="RefSeq"/>
        </authorList>
    </citation>
    <scope>IDENTIFICATION</scope>
    <source>
        <tissue evidence="3">Young leaves</tissue>
    </source>
</reference>
<dbReference type="OrthoDB" id="1436782at2759"/>
<proteinExistence type="predicted"/>
<dbReference type="AlphaFoldDB" id="A0A8B8L8U4"/>